<evidence type="ECO:0000259" key="5">
    <source>
        <dbReference type="Pfam" id="PF00542"/>
    </source>
</evidence>
<dbReference type="GO" id="GO:0003729">
    <property type="term" value="F:mRNA binding"/>
    <property type="evidence" value="ECO:0007669"/>
    <property type="project" value="TreeGrafter"/>
</dbReference>
<evidence type="ECO:0000256" key="4">
    <source>
        <dbReference type="SAM" id="MobiDB-lite"/>
    </source>
</evidence>
<reference evidence="6" key="1">
    <citation type="submission" date="2021-01" db="EMBL/GenBank/DDBJ databases">
        <authorList>
            <person name="Corre E."/>
            <person name="Pelletier E."/>
            <person name="Niang G."/>
            <person name="Scheremetjew M."/>
            <person name="Finn R."/>
            <person name="Kale V."/>
            <person name="Holt S."/>
            <person name="Cochrane G."/>
            <person name="Meng A."/>
            <person name="Brown T."/>
            <person name="Cohen L."/>
        </authorList>
    </citation>
    <scope>NUCLEOTIDE SEQUENCE</scope>
    <source>
        <strain evidence="6">CCMP3346</strain>
    </source>
</reference>
<keyword evidence="2" id="KW-0689">Ribosomal protein</keyword>
<evidence type="ECO:0000256" key="2">
    <source>
        <dbReference type="ARBA" id="ARBA00022980"/>
    </source>
</evidence>
<feature type="region of interest" description="Disordered" evidence="4">
    <location>
        <begin position="18"/>
        <end position="45"/>
    </location>
</feature>
<dbReference type="Gene3D" id="3.30.1390.10">
    <property type="match status" value="1"/>
</dbReference>
<dbReference type="PANTHER" id="PTHR45987">
    <property type="entry name" value="39S RIBOSOMAL PROTEIN L12"/>
    <property type="match status" value="1"/>
</dbReference>
<dbReference type="InterPro" id="IPR013823">
    <property type="entry name" value="Ribosomal_bL12_C"/>
</dbReference>
<comment type="similarity">
    <text evidence="1">Belongs to the bacterial ribosomal protein bL12 family.</text>
</comment>
<evidence type="ECO:0000256" key="1">
    <source>
        <dbReference type="ARBA" id="ARBA00007197"/>
    </source>
</evidence>
<name>A0A7S1JR30_9ALVE</name>
<dbReference type="Pfam" id="PF00542">
    <property type="entry name" value="Ribosomal_L12"/>
    <property type="match status" value="1"/>
</dbReference>
<evidence type="ECO:0000256" key="3">
    <source>
        <dbReference type="ARBA" id="ARBA00023274"/>
    </source>
</evidence>
<feature type="compositionally biased region" description="Low complexity" evidence="4">
    <location>
        <begin position="123"/>
        <end position="141"/>
    </location>
</feature>
<sequence>MMELSQAEADQLCQLLTEKMTPRPAASVSSKGKGKDKFEPKPVASRVPFPHPAGMFLGVRAPLALGMRPLTLPGVGAAIAAKGNLEQMAAMQANMAANPEAYATSGAAPPPAQPVAAAADDTEAASAEVYPSSGGAASASAAEEKPVVGLKLHKLGDASKKIAVIKEVRALTTMGLKESKELVESVPKMLKRGMAREEAQTWKEKLEALGAEVTLE</sequence>
<feature type="region of interest" description="Disordered" evidence="4">
    <location>
        <begin position="123"/>
        <end position="143"/>
    </location>
</feature>
<dbReference type="CDD" id="cd00387">
    <property type="entry name" value="Ribosomal_L7_L12"/>
    <property type="match status" value="1"/>
</dbReference>
<proteinExistence type="inferred from homology"/>
<dbReference type="AlphaFoldDB" id="A0A7S1JR30"/>
<dbReference type="PANTHER" id="PTHR45987:SF4">
    <property type="entry name" value="LARGE RIBOSOMAL SUBUNIT PROTEIN BL12M"/>
    <property type="match status" value="1"/>
</dbReference>
<organism evidence="6">
    <name type="scientific">Vitrella brassicaformis</name>
    <dbReference type="NCBI Taxonomy" id="1169539"/>
    <lineage>
        <taxon>Eukaryota</taxon>
        <taxon>Sar</taxon>
        <taxon>Alveolata</taxon>
        <taxon>Colpodellida</taxon>
        <taxon>Vitrellaceae</taxon>
        <taxon>Vitrella</taxon>
    </lineage>
</organism>
<dbReference type="FunFam" id="3.30.1390.10:FF:000001">
    <property type="entry name" value="50S ribosomal protein L7/L12"/>
    <property type="match status" value="1"/>
</dbReference>
<dbReference type="InterPro" id="IPR000206">
    <property type="entry name" value="Ribosomal_bL12"/>
</dbReference>
<accession>A0A7S1JR30</accession>
<dbReference type="GO" id="GO:0005840">
    <property type="term" value="C:ribosome"/>
    <property type="evidence" value="ECO:0007669"/>
    <property type="project" value="UniProtKB-KW"/>
</dbReference>
<keyword evidence="3" id="KW-0687">Ribonucleoprotein</keyword>
<protein>
    <recommendedName>
        <fullName evidence="5">Large ribosomal subunit protein bL12 C-terminal domain-containing protein</fullName>
    </recommendedName>
</protein>
<feature type="domain" description="Large ribosomal subunit protein bL12 C-terminal" evidence="5">
    <location>
        <begin position="152"/>
        <end position="216"/>
    </location>
</feature>
<dbReference type="EMBL" id="HBGB01011847">
    <property type="protein sequence ID" value="CAD9051754.1"/>
    <property type="molecule type" value="Transcribed_RNA"/>
</dbReference>
<dbReference type="GO" id="GO:0006412">
    <property type="term" value="P:translation"/>
    <property type="evidence" value="ECO:0007669"/>
    <property type="project" value="InterPro"/>
</dbReference>
<evidence type="ECO:0000313" key="6">
    <source>
        <dbReference type="EMBL" id="CAD9051754.1"/>
    </source>
</evidence>
<gene>
    <name evidence="6" type="ORF">VBRA1451_LOCUS6816</name>
</gene>
<dbReference type="SUPFAM" id="SSF54736">
    <property type="entry name" value="ClpS-like"/>
    <property type="match status" value="1"/>
</dbReference>
<dbReference type="GO" id="GO:0003735">
    <property type="term" value="F:structural constituent of ribosome"/>
    <property type="evidence" value="ECO:0007669"/>
    <property type="project" value="InterPro"/>
</dbReference>
<dbReference type="GO" id="GO:1990904">
    <property type="term" value="C:ribonucleoprotein complex"/>
    <property type="evidence" value="ECO:0007669"/>
    <property type="project" value="UniProtKB-KW"/>
</dbReference>
<dbReference type="InterPro" id="IPR014719">
    <property type="entry name" value="Ribosomal_bL12_C/ClpS-like"/>
</dbReference>